<feature type="region of interest" description="Disordered" evidence="1">
    <location>
        <begin position="1"/>
        <end position="23"/>
    </location>
</feature>
<evidence type="ECO:0000313" key="3">
    <source>
        <dbReference type="Proteomes" id="UP001190700"/>
    </source>
</evidence>
<proteinExistence type="predicted"/>
<dbReference type="EMBL" id="LGRX02022745">
    <property type="protein sequence ID" value="KAK3255311.1"/>
    <property type="molecule type" value="Genomic_DNA"/>
</dbReference>
<reference evidence="2 3" key="1">
    <citation type="journal article" date="2015" name="Genome Biol. Evol.">
        <title>Comparative Genomics of a Bacterivorous Green Alga Reveals Evolutionary Causalities and Consequences of Phago-Mixotrophic Mode of Nutrition.</title>
        <authorList>
            <person name="Burns J.A."/>
            <person name="Paasch A."/>
            <person name="Narechania A."/>
            <person name="Kim E."/>
        </authorList>
    </citation>
    <scope>NUCLEOTIDE SEQUENCE [LARGE SCALE GENOMIC DNA]</scope>
    <source>
        <strain evidence="2 3">PLY_AMNH</strain>
    </source>
</reference>
<feature type="compositionally biased region" description="Polar residues" evidence="1">
    <location>
        <begin position="12"/>
        <end position="23"/>
    </location>
</feature>
<protein>
    <submittedName>
        <fullName evidence="2">Uncharacterized protein</fullName>
    </submittedName>
</protein>
<feature type="compositionally biased region" description="Basic and acidic residues" evidence="1">
    <location>
        <begin position="1"/>
        <end position="11"/>
    </location>
</feature>
<sequence length="119" mass="13074">MLKYEQPHCTEENSGAQAGQSHSVARFKRASATECSDRFRWTLVTDALLASSWGDAPSATRPLLRTRESSSAGRGECPAVATPTRRERQHVQPRVDAAETIRPASSVDGAYFELFPEPL</sequence>
<evidence type="ECO:0000256" key="1">
    <source>
        <dbReference type="SAM" id="MobiDB-lite"/>
    </source>
</evidence>
<name>A0AAE0F924_9CHLO</name>
<accession>A0AAE0F924</accession>
<organism evidence="2 3">
    <name type="scientific">Cymbomonas tetramitiformis</name>
    <dbReference type="NCBI Taxonomy" id="36881"/>
    <lineage>
        <taxon>Eukaryota</taxon>
        <taxon>Viridiplantae</taxon>
        <taxon>Chlorophyta</taxon>
        <taxon>Pyramimonadophyceae</taxon>
        <taxon>Pyramimonadales</taxon>
        <taxon>Pyramimonadaceae</taxon>
        <taxon>Cymbomonas</taxon>
    </lineage>
</organism>
<keyword evidence="3" id="KW-1185">Reference proteome</keyword>
<comment type="caution">
    <text evidence="2">The sequence shown here is derived from an EMBL/GenBank/DDBJ whole genome shotgun (WGS) entry which is preliminary data.</text>
</comment>
<feature type="region of interest" description="Disordered" evidence="1">
    <location>
        <begin position="55"/>
        <end position="95"/>
    </location>
</feature>
<dbReference type="Proteomes" id="UP001190700">
    <property type="component" value="Unassembled WGS sequence"/>
</dbReference>
<gene>
    <name evidence="2" type="ORF">CYMTET_35498</name>
</gene>
<dbReference type="AlphaFoldDB" id="A0AAE0F924"/>
<evidence type="ECO:0000313" key="2">
    <source>
        <dbReference type="EMBL" id="KAK3255311.1"/>
    </source>
</evidence>